<dbReference type="RefSeq" id="WP_380228197.1">
    <property type="nucleotide sequence ID" value="NZ_JBHSOF010000041.1"/>
</dbReference>
<keyword evidence="2" id="KW-1133">Transmembrane helix</keyword>
<accession>A0ABW0X9N9</accession>
<evidence type="ECO:0000313" key="3">
    <source>
        <dbReference type="EMBL" id="MFC5666515.1"/>
    </source>
</evidence>
<feature type="transmembrane region" description="Helical" evidence="2">
    <location>
        <begin position="268"/>
        <end position="286"/>
    </location>
</feature>
<reference evidence="4" key="1">
    <citation type="journal article" date="2019" name="Int. J. Syst. Evol. Microbiol.">
        <title>The Global Catalogue of Microorganisms (GCM) 10K type strain sequencing project: providing services to taxonomists for standard genome sequencing and annotation.</title>
        <authorList>
            <consortium name="The Broad Institute Genomics Platform"/>
            <consortium name="The Broad Institute Genome Sequencing Center for Infectious Disease"/>
            <person name="Wu L."/>
            <person name="Ma J."/>
        </authorList>
    </citation>
    <scope>NUCLEOTIDE SEQUENCE [LARGE SCALE GENOMIC DNA]</scope>
    <source>
        <strain evidence="4">CGMCC 4.1437</strain>
    </source>
</reference>
<keyword evidence="4" id="KW-1185">Reference proteome</keyword>
<keyword evidence="2" id="KW-0472">Membrane</keyword>
<feature type="transmembrane region" description="Helical" evidence="2">
    <location>
        <begin position="179"/>
        <end position="200"/>
    </location>
</feature>
<feature type="transmembrane region" description="Helical" evidence="2">
    <location>
        <begin position="207"/>
        <end position="225"/>
    </location>
</feature>
<organism evidence="3 4">
    <name type="scientific">Kitasatospora misakiensis</name>
    <dbReference type="NCBI Taxonomy" id="67330"/>
    <lineage>
        <taxon>Bacteria</taxon>
        <taxon>Bacillati</taxon>
        <taxon>Actinomycetota</taxon>
        <taxon>Actinomycetes</taxon>
        <taxon>Kitasatosporales</taxon>
        <taxon>Streptomycetaceae</taxon>
        <taxon>Kitasatospora</taxon>
    </lineage>
</organism>
<evidence type="ECO:0000256" key="1">
    <source>
        <dbReference type="SAM" id="MobiDB-lite"/>
    </source>
</evidence>
<feature type="transmembrane region" description="Helical" evidence="2">
    <location>
        <begin position="89"/>
        <end position="114"/>
    </location>
</feature>
<keyword evidence="2" id="KW-0812">Transmembrane</keyword>
<dbReference type="Proteomes" id="UP001595975">
    <property type="component" value="Unassembled WGS sequence"/>
</dbReference>
<evidence type="ECO:0000256" key="2">
    <source>
        <dbReference type="SAM" id="Phobius"/>
    </source>
</evidence>
<dbReference type="EMBL" id="JBHSOF010000041">
    <property type="protein sequence ID" value="MFC5666515.1"/>
    <property type="molecule type" value="Genomic_DNA"/>
</dbReference>
<sequence>MTAPLPATVPAPVPTTAPAPTAGEPRPRFRDLLAAEWIRFWSLRPMPWILGIGVLVLIGVNLNAARYTYQHTEPAGPPPGSGVVGTAVNVSFTGLAADLLMLLAAGVGAAVVVGEYSSGMIRTTFAAVPDRRAVLLAKAGVLAAAMLGVGTLASGVSFWAAQTLLGLRHAGVSLAEPGVLRAVAGAALLAPVCALIGFGLGTLIRHAAASVVSAVLVLFLLPASFNENRPWSAAIAHAMPFTAWRRLAEADLTHQLLPPYPATVAGSWLAYAGWVLGSVLLATTAVRRRDV</sequence>
<feature type="compositionally biased region" description="Pro residues" evidence="1">
    <location>
        <begin position="7"/>
        <end position="17"/>
    </location>
</feature>
<proteinExistence type="predicted"/>
<protein>
    <submittedName>
        <fullName evidence="3">ABC transporter permease</fullName>
    </submittedName>
</protein>
<evidence type="ECO:0000313" key="4">
    <source>
        <dbReference type="Proteomes" id="UP001595975"/>
    </source>
</evidence>
<name>A0ABW0X9N9_9ACTN</name>
<comment type="caution">
    <text evidence="3">The sequence shown here is derived from an EMBL/GenBank/DDBJ whole genome shotgun (WGS) entry which is preliminary data.</text>
</comment>
<gene>
    <name evidence="3" type="ORF">ACFP3U_26550</name>
</gene>
<feature type="region of interest" description="Disordered" evidence="1">
    <location>
        <begin position="1"/>
        <end position="24"/>
    </location>
</feature>
<feature type="transmembrane region" description="Helical" evidence="2">
    <location>
        <begin position="135"/>
        <end position="159"/>
    </location>
</feature>
<feature type="transmembrane region" description="Helical" evidence="2">
    <location>
        <begin position="48"/>
        <end position="69"/>
    </location>
</feature>